<evidence type="ECO:0000313" key="2">
    <source>
        <dbReference type="Proteomes" id="UP001497522"/>
    </source>
</evidence>
<sequence>MSCVVCSWVFRLSPFQSSSSPQQQRSHSLLLAAANKTKPSFSSSLLIYSLSSTVCTFQRLRLLLTSVERRAGSMCAFLPVASLLHAADKHPEKSQRIEEESGRPLRYRKPLFYVQEKNPVLLWRVIDSSVHEFGLGFTSLLVDSWNFVVVVATDLLRSSQRKHVGHGVLSLLLALALTSKNAPPSSMETFENVPQTLSGADKAHRIQRPKSAKAESCTRKCVSTCIRGGAGAPGEGPLNVRRPLVVFKEGFRSRQYCLIECSEICNLIGDRDDGP</sequence>
<keyword evidence="2" id="KW-1185">Reference proteome</keyword>
<dbReference type="PANTHER" id="PTHR36006">
    <property type="entry name" value="BNAC02G25390D PROTEIN"/>
    <property type="match status" value="1"/>
</dbReference>
<gene>
    <name evidence="1" type="ORF">CSSPJE1EN2_LOCUS505</name>
</gene>
<protein>
    <submittedName>
        <fullName evidence="1">Uncharacterized protein</fullName>
    </submittedName>
</protein>
<dbReference type="Proteomes" id="UP001497522">
    <property type="component" value="Chromosome 1"/>
</dbReference>
<name>A0ABP1A3B7_9BRYO</name>
<evidence type="ECO:0000313" key="1">
    <source>
        <dbReference type="EMBL" id="CAK9857510.1"/>
    </source>
</evidence>
<dbReference type="EMBL" id="OZ023702">
    <property type="protein sequence ID" value="CAK9857510.1"/>
    <property type="molecule type" value="Genomic_DNA"/>
</dbReference>
<proteinExistence type="predicted"/>
<accession>A0ABP1A3B7</accession>
<reference evidence="1 2" key="1">
    <citation type="submission" date="2024-03" db="EMBL/GenBank/DDBJ databases">
        <authorList>
            <consortium name="ELIXIR-Norway"/>
            <consortium name="Elixir Norway"/>
        </authorList>
    </citation>
    <scope>NUCLEOTIDE SEQUENCE [LARGE SCALE GENOMIC DNA]</scope>
</reference>
<organism evidence="1 2">
    <name type="scientific">Sphagnum jensenii</name>
    <dbReference type="NCBI Taxonomy" id="128206"/>
    <lineage>
        <taxon>Eukaryota</taxon>
        <taxon>Viridiplantae</taxon>
        <taxon>Streptophyta</taxon>
        <taxon>Embryophyta</taxon>
        <taxon>Bryophyta</taxon>
        <taxon>Sphagnophytina</taxon>
        <taxon>Sphagnopsida</taxon>
        <taxon>Sphagnales</taxon>
        <taxon>Sphagnaceae</taxon>
        <taxon>Sphagnum</taxon>
    </lineage>
</organism>
<dbReference type="PANTHER" id="PTHR36006:SF2">
    <property type="entry name" value="OS06G0704200 PROTEIN"/>
    <property type="match status" value="1"/>
</dbReference>